<dbReference type="GO" id="GO:0051301">
    <property type="term" value="P:cell division"/>
    <property type="evidence" value="ECO:0007669"/>
    <property type="project" value="UniProtKB-KW"/>
</dbReference>
<dbReference type="GO" id="GO:0005886">
    <property type="term" value="C:plasma membrane"/>
    <property type="evidence" value="ECO:0007669"/>
    <property type="project" value="TreeGrafter"/>
</dbReference>
<dbReference type="InterPro" id="IPR036138">
    <property type="entry name" value="PBP_dimer_sf"/>
</dbReference>
<dbReference type="EMBL" id="CP047901">
    <property type="protein sequence ID" value="QHO63538.1"/>
    <property type="molecule type" value="Genomic_DNA"/>
</dbReference>
<keyword evidence="7" id="KW-1185">Reference proteome</keyword>
<dbReference type="SUPFAM" id="SSF56601">
    <property type="entry name" value="beta-lactamase/transpeptidase-like"/>
    <property type="match status" value="1"/>
</dbReference>
<dbReference type="PANTHER" id="PTHR30627">
    <property type="entry name" value="PEPTIDOGLYCAN D,D-TRANSPEPTIDASE"/>
    <property type="match status" value="1"/>
</dbReference>
<dbReference type="EC" id="2.4.1.129" evidence="6"/>
<protein>
    <submittedName>
        <fullName evidence="6">Cell division protein FtsI [Peptidoglycan synthetase]</fullName>
        <ecNumber evidence="6">2.4.1.129</ecNumber>
    </submittedName>
</protein>
<keyword evidence="6" id="KW-0328">Glycosyltransferase</keyword>
<dbReference type="Pfam" id="PF03717">
    <property type="entry name" value="PBP_dimer"/>
    <property type="match status" value="1"/>
</dbReference>
<dbReference type="KEGG" id="caqa:MICH65_0557"/>
<feature type="transmembrane region" description="Helical" evidence="3">
    <location>
        <begin position="12"/>
        <end position="30"/>
    </location>
</feature>
<dbReference type="SUPFAM" id="SSF56519">
    <property type="entry name" value="Penicillin binding protein dimerisation domain"/>
    <property type="match status" value="1"/>
</dbReference>
<evidence type="ECO:0000313" key="7">
    <source>
        <dbReference type="Proteomes" id="UP000463983"/>
    </source>
</evidence>
<evidence type="ECO:0000256" key="3">
    <source>
        <dbReference type="SAM" id="Phobius"/>
    </source>
</evidence>
<proteinExistence type="predicted"/>
<feature type="domain" description="Penicillin-binding protein dimerisation" evidence="5">
    <location>
        <begin position="51"/>
        <end position="220"/>
    </location>
</feature>
<evidence type="ECO:0000259" key="4">
    <source>
        <dbReference type="Pfam" id="PF00905"/>
    </source>
</evidence>
<dbReference type="GO" id="GO:0016757">
    <property type="term" value="F:glycosyltransferase activity"/>
    <property type="evidence" value="ECO:0007669"/>
    <property type="project" value="UniProtKB-KW"/>
</dbReference>
<dbReference type="Pfam" id="PF00905">
    <property type="entry name" value="Transpeptidase"/>
    <property type="match status" value="1"/>
</dbReference>
<sequence>MTTTYRIRVLQVIIPLITFIVVTRLFYWQVIRGDDLSARAASQHNSVVTLTARRGQILSSDESILAGVETRFLLYAYRPQLEASSQEIVQKVAPIIASTPDLATSSAEILPTPEEKLAAAKELLEQKLNSDRSWIALKHHLTREQRQAIEDLDIKGLGFDEQIVRFYPEASMSAHLLGFVGQNQQGEPQGYFGLEGYYDRQLQGRGGRLQQETDAFGNPILVGDYTSYSSLDGRTLLTSINRSLQYQIEKLLHQALLKYGAVQASAIVMEPTTGAVIALANAPQYDPRIFYKFDPNLHKNPAIADLFEPGSIFKPIVMAAAIDAGVVSPETKCDSTCDQAVSINQYTIKTWNDQYHPGTTMTEVIINSDNTGMIFAARRLGKDSFLDYINRFGFSQATGIDLQEEITPKQKQINDFKDIDLATSSFGQGIAITRIQMLAAANVIANQGIWVQPHIVQQIKDGDKLISLPTPKTQQVISPETATLVTQMMVEAVDESTVRWNRPEGIKVAGKTGTAQIPVSGHYDEDKTIASFIGFAPAENPKFTMLVTLREPTSSPWGSETAAPLWFDIANLLLLAL</sequence>
<dbReference type="Gene3D" id="3.90.1310.10">
    <property type="entry name" value="Penicillin-binding protein 2a (Domain 2)"/>
    <property type="match status" value="1"/>
</dbReference>
<keyword evidence="6" id="KW-0808">Transferase</keyword>
<organism evidence="6 7">
    <name type="scientific">Candidatus Chazhemtobacterium aquaticus</name>
    <dbReference type="NCBI Taxonomy" id="2715735"/>
    <lineage>
        <taxon>Bacteria</taxon>
        <taxon>Candidatus Chazhemtobacteraceae</taxon>
        <taxon>Candidatus Chazhemtobacterium</taxon>
    </lineage>
</organism>
<dbReference type="InterPro" id="IPR001460">
    <property type="entry name" value="PCN-bd_Tpept"/>
</dbReference>
<keyword evidence="6" id="KW-0132">Cell division</keyword>
<dbReference type="InterPro" id="IPR050515">
    <property type="entry name" value="Beta-lactam/transpept"/>
</dbReference>
<evidence type="ECO:0000256" key="2">
    <source>
        <dbReference type="ARBA" id="ARBA00023136"/>
    </source>
</evidence>
<dbReference type="GO" id="GO:0071555">
    <property type="term" value="P:cell wall organization"/>
    <property type="evidence" value="ECO:0007669"/>
    <property type="project" value="TreeGrafter"/>
</dbReference>
<dbReference type="PANTHER" id="PTHR30627:SF1">
    <property type="entry name" value="PEPTIDOGLYCAN D,D-TRANSPEPTIDASE FTSI"/>
    <property type="match status" value="1"/>
</dbReference>
<dbReference type="RefSeq" id="WP_161931916.1">
    <property type="nucleotide sequence ID" value="NZ_CP047901.1"/>
</dbReference>
<evidence type="ECO:0000259" key="5">
    <source>
        <dbReference type="Pfam" id="PF03717"/>
    </source>
</evidence>
<dbReference type="Gene3D" id="3.40.710.10">
    <property type="entry name" value="DD-peptidase/beta-lactamase superfamily"/>
    <property type="match status" value="1"/>
</dbReference>
<keyword evidence="3" id="KW-1133">Transmembrane helix</keyword>
<keyword evidence="3" id="KW-0812">Transmembrane</keyword>
<accession>A0A857NHE6</accession>
<keyword evidence="2 3" id="KW-0472">Membrane</keyword>
<gene>
    <name evidence="6" type="ORF">MICH65_0557</name>
</gene>
<dbReference type="Proteomes" id="UP000463983">
    <property type="component" value="Chromosome"/>
</dbReference>
<name>A0A857NHE6_9BACT</name>
<keyword evidence="6" id="KW-0131">Cell cycle</keyword>
<evidence type="ECO:0000313" key="6">
    <source>
        <dbReference type="EMBL" id="QHO63538.1"/>
    </source>
</evidence>
<dbReference type="InterPro" id="IPR012338">
    <property type="entry name" value="Beta-lactam/transpept-like"/>
</dbReference>
<feature type="domain" description="Penicillin-binding protein transpeptidase" evidence="4">
    <location>
        <begin position="265"/>
        <end position="566"/>
    </location>
</feature>
<dbReference type="InterPro" id="IPR005311">
    <property type="entry name" value="PBP_dimer"/>
</dbReference>
<comment type="subcellular location">
    <subcellularLocation>
        <location evidence="1">Membrane</location>
    </subcellularLocation>
</comment>
<reference evidence="7" key="1">
    <citation type="journal article" date="2020" name="Microorganisms">
        <title>Complete Genome of a Member of a New Bacterial Lineage in the Microgenomates Group Reveals an Unusual Nucleotide Composition Disparity Between Two Strands of DNA and Limited Metabolic Potential.</title>
        <authorList>
            <person name="Kadnikov V.V."/>
            <person name="Mardanov A.V."/>
            <person name="Beletsky A.V."/>
            <person name="Karnachuk O.V."/>
            <person name="Ravin N.V."/>
        </authorList>
    </citation>
    <scope>NUCLEOTIDE SEQUENCE [LARGE SCALE GENOMIC DNA]</scope>
</reference>
<dbReference type="GO" id="GO:0008658">
    <property type="term" value="F:penicillin binding"/>
    <property type="evidence" value="ECO:0007669"/>
    <property type="project" value="InterPro"/>
</dbReference>
<dbReference type="AlphaFoldDB" id="A0A857NHE6"/>
<evidence type="ECO:0000256" key="1">
    <source>
        <dbReference type="ARBA" id="ARBA00004370"/>
    </source>
</evidence>
<dbReference type="Gene3D" id="3.30.450.330">
    <property type="match status" value="1"/>
</dbReference>